<reference evidence="2 3" key="1">
    <citation type="journal article" date="2019" name="Int. J. Syst. Evol. Microbiol.">
        <title>The Global Catalogue of Microorganisms (GCM) 10K type strain sequencing project: providing services to taxonomists for standard genome sequencing and annotation.</title>
        <authorList>
            <consortium name="The Broad Institute Genomics Platform"/>
            <consortium name="The Broad Institute Genome Sequencing Center for Infectious Disease"/>
            <person name="Wu L."/>
            <person name="Ma J."/>
        </authorList>
    </citation>
    <scope>NUCLEOTIDE SEQUENCE [LARGE SCALE GENOMIC DNA]</scope>
    <source>
        <strain evidence="2 3">JCM 6835</strain>
    </source>
</reference>
<dbReference type="RefSeq" id="WP_346151601.1">
    <property type="nucleotide sequence ID" value="NZ_BAAATE010000021.1"/>
</dbReference>
<protein>
    <submittedName>
        <fullName evidence="2">Uncharacterized protein</fullName>
    </submittedName>
</protein>
<organism evidence="2 3">
    <name type="scientific">Nonomuraea recticatena</name>
    <dbReference type="NCBI Taxonomy" id="46178"/>
    <lineage>
        <taxon>Bacteria</taxon>
        <taxon>Bacillati</taxon>
        <taxon>Actinomycetota</taxon>
        <taxon>Actinomycetes</taxon>
        <taxon>Streptosporangiales</taxon>
        <taxon>Streptosporangiaceae</taxon>
        <taxon>Nonomuraea</taxon>
    </lineage>
</organism>
<feature type="compositionally biased region" description="Basic and acidic residues" evidence="1">
    <location>
        <begin position="1"/>
        <end position="29"/>
    </location>
</feature>
<evidence type="ECO:0000313" key="3">
    <source>
        <dbReference type="Proteomes" id="UP001501666"/>
    </source>
</evidence>
<sequence length="60" mass="6397">MSADDHEQPGAEPAIETRSRRPHRGRIDARNASMAVAGESEPEKPGKPAAAPDDLSEMTT</sequence>
<keyword evidence="3" id="KW-1185">Reference proteome</keyword>
<dbReference type="Proteomes" id="UP001501666">
    <property type="component" value="Unassembled WGS sequence"/>
</dbReference>
<feature type="region of interest" description="Disordered" evidence="1">
    <location>
        <begin position="1"/>
        <end position="60"/>
    </location>
</feature>
<accession>A0ABN3SLR2</accession>
<proteinExistence type="predicted"/>
<name>A0ABN3SLR2_9ACTN</name>
<evidence type="ECO:0000256" key="1">
    <source>
        <dbReference type="SAM" id="MobiDB-lite"/>
    </source>
</evidence>
<comment type="caution">
    <text evidence="2">The sequence shown here is derived from an EMBL/GenBank/DDBJ whole genome shotgun (WGS) entry which is preliminary data.</text>
</comment>
<dbReference type="EMBL" id="BAAATE010000021">
    <property type="protein sequence ID" value="GAA2680262.1"/>
    <property type="molecule type" value="Genomic_DNA"/>
</dbReference>
<evidence type="ECO:0000313" key="2">
    <source>
        <dbReference type="EMBL" id="GAA2680262.1"/>
    </source>
</evidence>
<gene>
    <name evidence="2" type="ORF">GCM10010412_064350</name>
</gene>